<organism evidence="3 4">
    <name type="scientific">Candidatus Odyssella acanthamoebae</name>
    <dbReference type="NCBI Taxonomy" id="91604"/>
    <lineage>
        <taxon>Bacteria</taxon>
        <taxon>Pseudomonadati</taxon>
        <taxon>Pseudomonadota</taxon>
        <taxon>Alphaproteobacteria</taxon>
        <taxon>Holosporales</taxon>
        <taxon>Candidatus Paracaedibacteraceae</taxon>
        <taxon>Candidatus Odyssella</taxon>
    </lineage>
</organism>
<protein>
    <submittedName>
        <fullName evidence="3">Uncharacterized protein</fullName>
    </submittedName>
</protein>
<name>A0A077B283_9PROT</name>
<reference evidence="3 4" key="1">
    <citation type="submission" date="2014-07" db="EMBL/GenBank/DDBJ databases">
        <title>Comparative genomic insights into amoeba endosymbionts belonging to the families of Holosporaceae and Candidatus Midichloriaceae within Rickettsiales.</title>
        <authorList>
            <person name="Wang Z."/>
            <person name="Wu M."/>
        </authorList>
    </citation>
    <scope>NUCLEOTIDE SEQUENCE [LARGE SCALE GENOMIC DNA]</scope>
    <source>
        <strain evidence="3">PRA3</strain>
    </source>
</reference>
<sequence>MKKISTALLAVIAVGASHLSAHDNIYSMQDFAKGGRLHNLEKDAIQDYKIANPTVDANQLSKSQTFTILEGAKTELSQEESAFSYKDVLRSGASYLTGIAGVAGAYYLGVPAVFWGVYKGTVIGLNVIGITGFTAMSGATNLAVMAAGSPVVKAALMAGCGAAATAGASLVFDAAELLGKAAVGTYKLVGEYFFEDKPVLAPVELSKEELRQKRLQKFDRKAAVEEPTVTPKVETTMEKTAETVKAVAKSAWSYLGNAYTALTEKLAPKSEQAAA</sequence>
<dbReference type="KEGG" id="paca:ID47_10595"/>
<proteinExistence type="predicted"/>
<feature type="transmembrane region" description="Helical" evidence="1">
    <location>
        <begin position="154"/>
        <end position="172"/>
    </location>
</feature>
<accession>A0A077B283</accession>
<keyword evidence="1" id="KW-0812">Transmembrane</keyword>
<dbReference type="EMBL" id="CP008941">
    <property type="protein sequence ID" value="AIK97080.1"/>
    <property type="molecule type" value="Genomic_DNA"/>
</dbReference>
<keyword evidence="4" id="KW-1185">Reference proteome</keyword>
<dbReference type="RefSeq" id="WP_038466141.1">
    <property type="nucleotide sequence ID" value="NZ_CP008941.1"/>
</dbReference>
<evidence type="ECO:0000256" key="2">
    <source>
        <dbReference type="SAM" id="SignalP"/>
    </source>
</evidence>
<keyword evidence="2" id="KW-0732">Signal</keyword>
<keyword evidence="1" id="KW-0472">Membrane</keyword>
<evidence type="ECO:0000256" key="1">
    <source>
        <dbReference type="SAM" id="Phobius"/>
    </source>
</evidence>
<evidence type="ECO:0000313" key="3">
    <source>
        <dbReference type="EMBL" id="AIK97080.1"/>
    </source>
</evidence>
<keyword evidence="1" id="KW-1133">Transmembrane helix</keyword>
<feature type="transmembrane region" description="Helical" evidence="1">
    <location>
        <begin position="125"/>
        <end position="148"/>
    </location>
</feature>
<dbReference type="Proteomes" id="UP000028926">
    <property type="component" value="Chromosome"/>
</dbReference>
<dbReference type="HOGENOM" id="CLU_1010790_0_0_5"/>
<evidence type="ECO:0000313" key="4">
    <source>
        <dbReference type="Proteomes" id="UP000028926"/>
    </source>
</evidence>
<feature type="chain" id="PRO_5001717360" evidence="2">
    <location>
        <begin position="22"/>
        <end position="275"/>
    </location>
</feature>
<feature type="transmembrane region" description="Helical" evidence="1">
    <location>
        <begin position="95"/>
        <end position="118"/>
    </location>
</feature>
<dbReference type="AlphaFoldDB" id="A0A077B283"/>
<feature type="signal peptide" evidence="2">
    <location>
        <begin position="1"/>
        <end position="21"/>
    </location>
</feature>
<gene>
    <name evidence="3" type="ORF">ID47_10595</name>
</gene>